<proteinExistence type="predicted"/>
<gene>
    <name evidence="1" type="ORF">L6164_026565</name>
</gene>
<name>A0ACB9LQJ7_BAUVA</name>
<reference evidence="1 2" key="1">
    <citation type="journal article" date="2022" name="DNA Res.">
        <title>Chromosomal-level genome assembly of the orchid tree Bauhinia variegata (Leguminosae; Cercidoideae) supports the allotetraploid origin hypothesis of Bauhinia.</title>
        <authorList>
            <person name="Zhong Y."/>
            <person name="Chen Y."/>
            <person name="Zheng D."/>
            <person name="Pang J."/>
            <person name="Liu Y."/>
            <person name="Luo S."/>
            <person name="Meng S."/>
            <person name="Qian L."/>
            <person name="Wei D."/>
            <person name="Dai S."/>
            <person name="Zhou R."/>
        </authorList>
    </citation>
    <scope>NUCLEOTIDE SEQUENCE [LARGE SCALE GENOMIC DNA]</scope>
    <source>
        <strain evidence="1">BV-YZ2020</strain>
    </source>
</reference>
<evidence type="ECO:0000313" key="1">
    <source>
        <dbReference type="EMBL" id="KAI4313601.1"/>
    </source>
</evidence>
<dbReference type="Proteomes" id="UP000828941">
    <property type="component" value="Chromosome 11"/>
</dbReference>
<keyword evidence="2" id="KW-1185">Reference proteome</keyword>
<comment type="caution">
    <text evidence="1">The sequence shown here is derived from an EMBL/GenBank/DDBJ whole genome shotgun (WGS) entry which is preliminary data.</text>
</comment>
<organism evidence="1 2">
    <name type="scientific">Bauhinia variegata</name>
    <name type="common">Purple orchid tree</name>
    <name type="synonym">Phanera variegata</name>
    <dbReference type="NCBI Taxonomy" id="167791"/>
    <lineage>
        <taxon>Eukaryota</taxon>
        <taxon>Viridiplantae</taxon>
        <taxon>Streptophyta</taxon>
        <taxon>Embryophyta</taxon>
        <taxon>Tracheophyta</taxon>
        <taxon>Spermatophyta</taxon>
        <taxon>Magnoliopsida</taxon>
        <taxon>eudicotyledons</taxon>
        <taxon>Gunneridae</taxon>
        <taxon>Pentapetalae</taxon>
        <taxon>rosids</taxon>
        <taxon>fabids</taxon>
        <taxon>Fabales</taxon>
        <taxon>Fabaceae</taxon>
        <taxon>Cercidoideae</taxon>
        <taxon>Cercideae</taxon>
        <taxon>Bauhiniinae</taxon>
        <taxon>Bauhinia</taxon>
    </lineage>
</organism>
<protein>
    <submittedName>
        <fullName evidence="1">Uncharacterized protein</fullName>
    </submittedName>
</protein>
<sequence length="558" mass="61514">MTLATEDELYSNLLRGYGKTSDLLSGRAIHAKLIKGSLPVSLFLQNHLLNMYVKSGDLSGGLKVFEEMPEKNVVSWSAVIAGFVQNGCAEGALTLFSRMQCEGTTQPNEFTLVSALQACSLSENVTLAHQIYAFIVRLGFESNIFLVNAFLTALVRHGKLAEALEVFENCPDKDIVTWNTMMGGYLQFSYEDIPGFWCWMNHEGIKPDNFTFSSVLTGLAALCQLKMGVQVHALLVKSGYGDEICVGNSLADMYIKNQKLVEGFRAFDEMPQKDVCSWSQMAAGCLLCGEPRKALVVIERMKKMGVKPNKFTLATALNACANLASLEEGKKFHGLRFKLGSEIDVCVDNALLDMYAKCGCLDDVWGVFQLMKDRSVVSWTTMIMACAQNGQPKEALEIFDEMRQAGAEPNNITFICVLYACSQGGFVDEGWKHFSSMTEDFGISPGEDHYACMVNLLGRAGLIKEAKELILRMPFLPGPLIWQTLLGACQIHGDVETGKFAAEQATQQDGKDPSTYVLLSNILAGLSNWEGVGTVRELMETRDVQKVPGSSWIEREKV</sequence>
<evidence type="ECO:0000313" key="2">
    <source>
        <dbReference type="Proteomes" id="UP000828941"/>
    </source>
</evidence>
<accession>A0ACB9LQJ7</accession>
<dbReference type="EMBL" id="CM039436">
    <property type="protein sequence ID" value="KAI4313601.1"/>
    <property type="molecule type" value="Genomic_DNA"/>
</dbReference>